<reference evidence="1" key="1">
    <citation type="submission" date="2014-12" db="EMBL/GenBank/DDBJ databases">
        <title>Insight into the proteome of Arion vulgaris.</title>
        <authorList>
            <person name="Aradska J."/>
            <person name="Bulat T."/>
            <person name="Smidak R."/>
            <person name="Sarate P."/>
            <person name="Gangsoo J."/>
            <person name="Sialana F."/>
            <person name="Bilban M."/>
            <person name="Lubec G."/>
        </authorList>
    </citation>
    <scope>NUCLEOTIDE SEQUENCE</scope>
    <source>
        <tissue evidence="1">Skin</tissue>
    </source>
</reference>
<proteinExistence type="predicted"/>
<feature type="non-terminal residue" evidence="1">
    <location>
        <position position="1"/>
    </location>
</feature>
<accession>A0A0B6ZAP5</accession>
<sequence length="186" mass="21172">DDILLQTSMTSSVTAVVDTAVSVSNISSIAVTQQQHDQQSSDHTAVSGSQLMDKLSKIANANEKYTEKRQRFQRRARNDWRYQTQPVTYEEIRAADSLETVSAFRALVRKQSSFNAFDNIKAEATSWTTTPSLTHDEKMEFPQHLTPPLKLSRRSRKLRYRTLPVTAEELNAVPENQMLVTDPDWV</sequence>
<protein>
    <submittedName>
        <fullName evidence="1">Uncharacterized protein</fullName>
    </submittedName>
</protein>
<dbReference type="EMBL" id="HACG01018572">
    <property type="protein sequence ID" value="CEK65437.1"/>
    <property type="molecule type" value="Transcribed_RNA"/>
</dbReference>
<dbReference type="AlphaFoldDB" id="A0A0B6ZAP5"/>
<organism evidence="1">
    <name type="scientific">Arion vulgaris</name>
    <dbReference type="NCBI Taxonomy" id="1028688"/>
    <lineage>
        <taxon>Eukaryota</taxon>
        <taxon>Metazoa</taxon>
        <taxon>Spiralia</taxon>
        <taxon>Lophotrochozoa</taxon>
        <taxon>Mollusca</taxon>
        <taxon>Gastropoda</taxon>
        <taxon>Heterobranchia</taxon>
        <taxon>Euthyneura</taxon>
        <taxon>Panpulmonata</taxon>
        <taxon>Eupulmonata</taxon>
        <taxon>Stylommatophora</taxon>
        <taxon>Helicina</taxon>
        <taxon>Arionoidea</taxon>
        <taxon>Arionidae</taxon>
        <taxon>Arion</taxon>
    </lineage>
</organism>
<evidence type="ECO:0000313" key="1">
    <source>
        <dbReference type="EMBL" id="CEK65437.1"/>
    </source>
</evidence>
<gene>
    <name evidence="1" type="primary">ORF55015</name>
</gene>
<feature type="non-terminal residue" evidence="1">
    <location>
        <position position="186"/>
    </location>
</feature>
<name>A0A0B6ZAP5_9EUPU</name>